<dbReference type="AlphaFoldDB" id="A0A660SH11"/>
<reference evidence="2 3" key="1">
    <citation type="submission" date="2018-06" db="EMBL/GenBank/DDBJ databases">
        <title>Extensive metabolic versatility and redundancy in microbially diverse, dynamic hydrothermal sediments.</title>
        <authorList>
            <person name="Dombrowski N."/>
            <person name="Teske A."/>
            <person name="Baker B.J."/>
        </authorList>
    </citation>
    <scope>NUCLEOTIDE SEQUENCE [LARGE SCALE GENOMIC DNA]</scope>
    <source>
        <strain evidence="2">B36_G15</strain>
    </source>
</reference>
<dbReference type="InterPro" id="IPR029060">
    <property type="entry name" value="PIN-like_dom_sf"/>
</dbReference>
<evidence type="ECO:0000259" key="1">
    <source>
        <dbReference type="PROSITE" id="PS50926"/>
    </source>
</evidence>
<dbReference type="Gene3D" id="3.40.50.1010">
    <property type="entry name" value="5'-nuclease"/>
    <property type="match status" value="1"/>
</dbReference>
<name>A0A660SH11_UNCW3</name>
<evidence type="ECO:0000313" key="2">
    <source>
        <dbReference type="EMBL" id="RKX70078.1"/>
    </source>
</evidence>
<organism evidence="2 3">
    <name type="scientific">candidate division WOR-3 bacterium</name>
    <dbReference type="NCBI Taxonomy" id="2052148"/>
    <lineage>
        <taxon>Bacteria</taxon>
        <taxon>Bacteria division WOR-3</taxon>
    </lineage>
</organism>
<dbReference type="Proteomes" id="UP000268469">
    <property type="component" value="Unassembled WGS sequence"/>
</dbReference>
<gene>
    <name evidence="2" type="ORF">DRP53_06155</name>
</gene>
<feature type="domain" description="TRAM" evidence="1">
    <location>
        <begin position="117"/>
        <end position="182"/>
    </location>
</feature>
<dbReference type="InterPro" id="IPR002792">
    <property type="entry name" value="TRAM_dom"/>
</dbReference>
<dbReference type="PROSITE" id="PS50926">
    <property type="entry name" value="TRAM"/>
    <property type="match status" value="1"/>
</dbReference>
<evidence type="ECO:0000313" key="3">
    <source>
        <dbReference type="Proteomes" id="UP000268469"/>
    </source>
</evidence>
<protein>
    <recommendedName>
        <fullName evidence="1">TRAM domain-containing protein</fullName>
    </recommendedName>
</protein>
<comment type="caution">
    <text evidence="2">The sequence shown here is derived from an EMBL/GenBank/DDBJ whole genome shotgun (WGS) entry which is preliminary data.</text>
</comment>
<accession>A0A660SH11</accession>
<dbReference type="EMBL" id="QNBE01000052">
    <property type="protein sequence ID" value="RKX70078.1"/>
    <property type="molecule type" value="Genomic_DNA"/>
</dbReference>
<proteinExistence type="predicted"/>
<dbReference type="SUPFAM" id="SSF88723">
    <property type="entry name" value="PIN domain-like"/>
    <property type="match status" value="1"/>
</dbReference>
<sequence length="182" mass="19694">MESRFLLDSETLIDGRVINLFRIGLLSGRIFIPRISYELARESSKGRSAMAQLQQLKCGLSIQPSPNGISEVDEIVRAAKELGARLITVSELIGDRAEKLGLPVINLKELLRSLLPRADPGDVVRVRIVKRGKGSGEGVGYLEFGVKVVVDRAGDKVGKEVAAVVKNALTTPSGMVLFTELV</sequence>